<organism evidence="1 2">
    <name type="scientific">Cereibacter ovatus</name>
    <dbReference type="NCBI Taxonomy" id="439529"/>
    <lineage>
        <taxon>Bacteria</taxon>
        <taxon>Pseudomonadati</taxon>
        <taxon>Pseudomonadota</taxon>
        <taxon>Alphaproteobacteria</taxon>
        <taxon>Rhodobacterales</taxon>
        <taxon>Paracoccaceae</taxon>
        <taxon>Cereibacter</taxon>
    </lineage>
</organism>
<dbReference type="EMBL" id="OAOQ01000011">
    <property type="protein sequence ID" value="SNX72042.1"/>
    <property type="molecule type" value="Genomic_DNA"/>
</dbReference>
<accession>A0A285CWV8</accession>
<dbReference type="AlphaFoldDB" id="A0A285CWV8"/>
<proteinExistence type="predicted"/>
<dbReference type="Proteomes" id="UP000219467">
    <property type="component" value="Unassembled WGS sequence"/>
</dbReference>
<gene>
    <name evidence="1" type="ORF">SAMN05878503_11194</name>
</gene>
<evidence type="ECO:0000313" key="2">
    <source>
        <dbReference type="Proteomes" id="UP000219467"/>
    </source>
</evidence>
<evidence type="ECO:0008006" key="3">
    <source>
        <dbReference type="Google" id="ProtNLM"/>
    </source>
</evidence>
<protein>
    <recommendedName>
        <fullName evidence="3">Antifreeze protein</fullName>
    </recommendedName>
</protein>
<reference evidence="2" key="1">
    <citation type="submission" date="2017-08" db="EMBL/GenBank/DDBJ databases">
        <authorList>
            <person name="Varghese N."/>
            <person name="Submissions S."/>
        </authorList>
    </citation>
    <scope>NUCLEOTIDE SEQUENCE [LARGE SCALE GENOMIC DNA]</scope>
    <source>
        <strain evidence="2">JA234</strain>
    </source>
</reference>
<name>A0A285CWV8_9RHOB</name>
<sequence>MAPTFPLADMMKLSWQMGMMVVEAQTVMTLRTLGMMGVLTPHPQENQRMVAEKGVAFAQSAQAAAMAAMQGKHPHEVAAAALQPIRRRTRVNAARLTRAAKKPRG</sequence>
<evidence type="ECO:0000313" key="1">
    <source>
        <dbReference type="EMBL" id="SNX72042.1"/>
    </source>
</evidence>
<keyword evidence="2" id="KW-1185">Reference proteome</keyword>
<dbReference type="RefSeq" id="WP_097030973.1">
    <property type="nucleotide sequence ID" value="NZ_OAOQ01000011.1"/>
</dbReference>
<dbReference type="OrthoDB" id="7869201at2"/>